<dbReference type="InterPro" id="IPR031493">
    <property type="entry name" value="Zinc_ribbon_15"/>
</dbReference>
<proteinExistence type="predicted"/>
<dbReference type="RefSeq" id="WP_188931196.1">
    <property type="nucleotide sequence ID" value="NZ_BMJC01000002.1"/>
</dbReference>
<sequence>MIIYGWKSIQLSREPVAESCPHCQNYNTLTVYVFQKYAHVFWIPFFPIGKTGASQCAHCKQVLKSKQMPPTLRLAYDNVATQAKTPYWTFVGVAILAVVIVIGMLASGGHSE</sequence>
<accession>A0A8J2UCV1</accession>
<reference evidence="3" key="1">
    <citation type="journal article" date="2014" name="Int. J. Syst. Evol. Microbiol.">
        <title>Complete genome sequence of Corynebacterium casei LMG S-19264T (=DSM 44701T), isolated from a smear-ripened cheese.</title>
        <authorList>
            <consortium name="US DOE Joint Genome Institute (JGI-PGF)"/>
            <person name="Walter F."/>
            <person name="Albersmeier A."/>
            <person name="Kalinowski J."/>
            <person name="Ruckert C."/>
        </authorList>
    </citation>
    <scope>NUCLEOTIDE SEQUENCE</scope>
    <source>
        <strain evidence="3">CGMCC 1.15448</strain>
    </source>
</reference>
<evidence type="ECO:0000256" key="1">
    <source>
        <dbReference type="SAM" id="Phobius"/>
    </source>
</evidence>
<gene>
    <name evidence="3" type="ORF">GCM10011511_20560</name>
</gene>
<dbReference type="EMBL" id="BMJC01000002">
    <property type="protein sequence ID" value="GGA97126.1"/>
    <property type="molecule type" value="Genomic_DNA"/>
</dbReference>
<feature type="domain" description="Zinc-ribbon 15" evidence="2">
    <location>
        <begin position="20"/>
        <end position="67"/>
    </location>
</feature>
<keyword evidence="1" id="KW-0812">Transmembrane</keyword>
<reference evidence="3" key="2">
    <citation type="submission" date="2020-09" db="EMBL/GenBank/DDBJ databases">
        <authorList>
            <person name="Sun Q."/>
            <person name="Zhou Y."/>
        </authorList>
    </citation>
    <scope>NUCLEOTIDE SEQUENCE</scope>
    <source>
        <strain evidence="3">CGMCC 1.15448</strain>
    </source>
</reference>
<dbReference type="AlphaFoldDB" id="A0A8J2UCV1"/>
<feature type="transmembrane region" description="Helical" evidence="1">
    <location>
        <begin position="87"/>
        <end position="106"/>
    </location>
</feature>
<evidence type="ECO:0000313" key="3">
    <source>
        <dbReference type="EMBL" id="GGA97126.1"/>
    </source>
</evidence>
<keyword evidence="1" id="KW-0472">Membrane</keyword>
<dbReference type="Proteomes" id="UP000607559">
    <property type="component" value="Unassembled WGS sequence"/>
</dbReference>
<name>A0A8J2UCV1_9BACT</name>
<protein>
    <recommendedName>
        <fullName evidence="2">Zinc-ribbon 15 domain-containing protein</fullName>
    </recommendedName>
</protein>
<evidence type="ECO:0000313" key="4">
    <source>
        <dbReference type="Proteomes" id="UP000607559"/>
    </source>
</evidence>
<keyword evidence="4" id="KW-1185">Reference proteome</keyword>
<organism evidence="3 4">
    <name type="scientific">Puia dinghuensis</name>
    <dbReference type="NCBI Taxonomy" id="1792502"/>
    <lineage>
        <taxon>Bacteria</taxon>
        <taxon>Pseudomonadati</taxon>
        <taxon>Bacteroidota</taxon>
        <taxon>Chitinophagia</taxon>
        <taxon>Chitinophagales</taxon>
        <taxon>Chitinophagaceae</taxon>
        <taxon>Puia</taxon>
    </lineage>
</organism>
<keyword evidence="1" id="KW-1133">Transmembrane helix</keyword>
<dbReference type="Pfam" id="PF17032">
    <property type="entry name" value="Zn_ribbon_15"/>
    <property type="match status" value="1"/>
</dbReference>
<comment type="caution">
    <text evidence="3">The sequence shown here is derived from an EMBL/GenBank/DDBJ whole genome shotgun (WGS) entry which is preliminary data.</text>
</comment>
<evidence type="ECO:0000259" key="2">
    <source>
        <dbReference type="Pfam" id="PF17032"/>
    </source>
</evidence>